<evidence type="ECO:0000256" key="3">
    <source>
        <dbReference type="ARBA" id="ARBA00023125"/>
    </source>
</evidence>
<reference evidence="8 9" key="1">
    <citation type="submission" date="2017-05" db="EMBL/GenBank/DDBJ databases">
        <authorList>
            <person name="Varghese N."/>
            <person name="Submissions S."/>
        </authorList>
    </citation>
    <scope>NUCLEOTIDE SEQUENCE [LARGE SCALE GENOMIC DNA]</scope>
    <source>
        <strain evidence="8 9">DSM 15949</strain>
    </source>
</reference>
<dbReference type="Pfam" id="PF20172">
    <property type="entry name" value="DUF6538"/>
    <property type="match status" value="1"/>
</dbReference>
<feature type="domain" description="Tyr recombinase" evidence="6">
    <location>
        <begin position="257"/>
        <end position="446"/>
    </location>
</feature>
<dbReference type="EMBL" id="FXTT01000003">
    <property type="protein sequence ID" value="SMP23554.1"/>
    <property type="molecule type" value="Genomic_DNA"/>
</dbReference>
<dbReference type="PROSITE" id="PS51898">
    <property type="entry name" value="TYR_RECOMBINASE"/>
    <property type="match status" value="1"/>
</dbReference>
<dbReference type="PANTHER" id="PTHR30629:SF2">
    <property type="entry name" value="PROPHAGE INTEGRASE INTS-RELATED"/>
    <property type="match status" value="1"/>
</dbReference>
<dbReference type="InterPro" id="IPR002104">
    <property type="entry name" value="Integrase_catalytic"/>
</dbReference>
<keyword evidence="2" id="KW-0229">DNA integration</keyword>
<keyword evidence="3 5" id="KW-0238">DNA-binding</keyword>
<comment type="similarity">
    <text evidence="1">Belongs to the 'phage' integrase family.</text>
</comment>
<dbReference type="InterPro" id="IPR010998">
    <property type="entry name" value="Integrase_recombinase_N"/>
</dbReference>
<evidence type="ECO:0000256" key="4">
    <source>
        <dbReference type="ARBA" id="ARBA00023172"/>
    </source>
</evidence>
<protein>
    <submittedName>
        <fullName evidence="8">Site-specific recombinase XerD</fullName>
    </submittedName>
</protein>
<dbReference type="SUPFAM" id="SSF56349">
    <property type="entry name" value="DNA breaking-rejoining enzymes"/>
    <property type="match status" value="1"/>
</dbReference>
<dbReference type="PANTHER" id="PTHR30629">
    <property type="entry name" value="PROPHAGE INTEGRASE"/>
    <property type="match status" value="1"/>
</dbReference>
<keyword evidence="4" id="KW-0233">DNA recombination</keyword>
<evidence type="ECO:0000256" key="1">
    <source>
        <dbReference type="ARBA" id="ARBA00008857"/>
    </source>
</evidence>
<comment type="caution">
    <text evidence="8">The sequence shown here is derived from an EMBL/GenBank/DDBJ whole genome shotgun (WGS) entry which is preliminary data.</text>
</comment>
<evidence type="ECO:0000256" key="2">
    <source>
        <dbReference type="ARBA" id="ARBA00022908"/>
    </source>
</evidence>
<feature type="domain" description="Core-binding (CB)" evidence="7">
    <location>
        <begin position="146"/>
        <end position="233"/>
    </location>
</feature>
<evidence type="ECO:0000259" key="7">
    <source>
        <dbReference type="PROSITE" id="PS51900"/>
    </source>
</evidence>
<gene>
    <name evidence="8" type="ORF">SAMN06265374_2272</name>
</gene>
<evidence type="ECO:0000256" key="5">
    <source>
        <dbReference type="PROSITE-ProRule" id="PRU01248"/>
    </source>
</evidence>
<sequence length="451" mass="51045">MPSFVLKYIHRHPASNRLQYRRRIPAFARDLVPRTEIIRSLKTEDVLEAQRRCELINARVEKLFVGLLHEQSSSSQLYELFKRDIKALEYSQYTGGRQQETLPGICTQQQKVAEAPVFETSPKTSAVMLTAEVLDTKEEVVPTNGLSLKGALDIYLNDKRGSRSEGDAVWKRFRLERERVVKLLVDAIGDKDVTELSRQDARSFREKLIEQEKAPATINKYIANCHAILALAYRECEIHRNNPFARLKVKASFSEEDARRSFTGQELKVLLRELGLRSTSDELRDIFHILLDTGARLGEVVGLQLKDVDLRGDVPILQIRPNKFRDLKNQGSRRVVPLIGYALQGGLSVTARRYAAGVEAPLFPNYAGQSGNTKASARLMKFLRNRVGFKDPNVCVHSLRHTMKDRLRNVGVPKDVRNAIQGHSSSDVGENYGSGFSIKYLEQSLKKVCIS</sequence>
<accession>A0ABY1P1C0</accession>
<dbReference type="InterPro" id="IPR044068">
    <property type="entry name" value="CB"/>
</dbReference>
<dbReference type="InterPro" id="IPR011010">
    <property type="entry name" value="DNA_brk_join_enz"/>
</dbReference>
<dbReference type="InterPro" id="IPR013762">
    <property type="entry name" value="Integrase-like_cat_sf"/>
</dbReference>
<dbReference type="Gene3D" id="1.10.150.130">
    <property type="match status" value="1"/>
</dbReference>
<dbReference type="Proteomes" id="UP001157914">
    <property type="component" value="Unassembled WGS sequence"/>
</dbReference>
<dbReference type="InterPro" id="IPR050808">
    <property type="entry name" value="Phage_Integrase"/>
</dbReference>
<evidence type="ECO:0000313" key="8">
    <source>
        <dbReference type="EMBL" id="SMP23554.1"/>
    </source>
</evidence>
<dbReference type="Pfam" id="PF00589">
    <property type="entry name" value="Phage_integrase"/>
    <property type="match status" value="1"/>
</dbReference>
<organism evidence="8 9">
    <name type="scientific">Roseibium denhamense</name>
    <dbReference type="NCBI Taxonomy" id="76305"/>
    <lineage>
        <taxon>Bacteria</taxon>
        <taxon>Pseudomonadati</taxon>
        <taxon>Pseudomonadota</taxon>
        <taxon>Alphaproteobacteria</taxon>
        <taxon>Hyphomicrobiales</taxon>
        <taxon>Stappiaceae</taxon>
        <taxon>Roseibium</taxon>
    </lineage>
</organism>
<name>A0ABY1P1C0_9HYPH</name>
<keyword evidence="9" id="KW-1185">Reference proteome</keyword>
<evidence type="ECO:0000259" key="6">
    <source>
        <dbReference type="PROSITE" id="PS51898"/>
    </source>
</evidence>
<evidence type="ECO:0000313" key="9">
    <source>
        <dbReference type="Proteomes" id="UP001157914"/>
    </source>
</evidence>
<dbReference type="PROSITE" id="PS51900">
    <property type="entry name" value="CB"/>
    <property type="match status" value="1"/>
</dbReference>
<proteinExistence type="inferred from homology"/>
<dbReference type="Gene3D" id="1.10.443.10">
    <property type="entry name" value="Intergrase catalytic core"/>
    <property type="match status" value="1"/>
</dbReference>
<dbReference type="InterPro" id="IPR046668">
    <property type="entry name" value="DUF6538"/>
</dbReference>
<dbReference type="RefSeq" id="WP_155190116.1">
    <property type="nucleotide sequence ID" value="NZ_BAAAEA010000002.1"/>
</dbReference>